<evidence type="ECO:0000313" key="2">
    <source>
        <dbReference type="EMBL" id="GAA4352861.1"/>
    </source>
</evidence>
<keyword evidence="3" id="KW-1185">Reference proteome</keyword>
<dbReference type="Gene3D" id="3.40.630.30">
    <property type="match status" value="1"/>
</dbReference>
<evidence type="ECO:0000259" key="1">
    <source>
        <dbReference type="PROSITE" id="PS51186"/>
    </source>
</evidence>
<dbReference type="Pfam" id="PF00583">
    <property type="entry name" value="Acetyltransf_1"/>
    <property type="match status" value="1"/>
</dbReference>
<dbReference type="SUPFAM" id="SSF55729">
    <property type="entry name" value="Acyl-CoA N-acyltransferases (Nat)"/>
    <property type="match status" value="1"/>
</dbReference>
<protein>
    <submittedName>
        <fullName evidence="2">GNAT family N-acetyltransferase</fullName>
    </submittedName>
</protein>
<proteinExistence type="predicted"/>
<evidence type="ECO:0000313" key="3">
    <source>
        <dbReference type="Proteomes" id="UP001501153"/>
    </source>
</evidence>
<dbReference type="InterPro" id="IPR000182">
    <property type="entry name" value="GNAT_dom"/>
</dbReference>
<dbReference type="Proteomes" id="UP001501153">
    <property type="component" value="Unassembled WGS sequence"/>
</dbReference>
<dbReference type="RefSeq" id="WP_345234954.1">
    <property type="nucleotide sequence ID" value="NZ_BAABGZ010000013.1"/>
</dbReference>
<sequence length="269" mass="28714">MLYADLSLAQKLERTEARGNAAFVETRARLLPESGACWREVAGAYAMFDGPDSPLTQTFGLGVFEEVTAGHLQELEAFFQERGAPVLHEVSPLAAPSLLPLLTARGYQPIEYTTLLFQSISAAEMAAVPEAAALRTRIAGPEEAELWARTAAAGWSTEGPDLAEFIFDFGQISARSALSFLAEHEGRPVATGALIMHDGVALLAGASTVPEARGQGAQAALLDARLRHAAARGCGIACMGALPGSQSQRNAEKQGFRVAYTRTKWQLMR</sequence>
<comment type="caution">
    <text evidence="2">The sequence shown here is derived from an EMBL/GenBank/DDBJ whole genome shotgun (WGS) entry which is preliminary data.</text>
</comment>
<dbReference type="InterPro" id="IPR016181">
    <property type="entry name" value="Acyl_CoA_acyltransferase"/>
</dbReference>
<gene>
    <name evidence="2" type="ORF">GCM10023185_12930</name>
</gene>
<name>A0ABP8I7J2_9BACT</name>
<dbReference type="CDD" id="cd04301">
    <property type="entry name" value="NAT_SF"/>
    <property type="match status" value="1"/>
</dbReference>
<dbReference type="EMBL" id="BAABGZ010000013">
    <property type="protein sequence ID" value="GAA4352861.1"/>
    <property type="molecule type" value="Genomic_DNA"/>
</dbReference>
<feature type="domain" description="N-acetyltransferase" evidence="1">
    <location>
        <begin position="134"/>
        <end position="269"/>
    </location>
</feature>
<reference evidence="3" key="1">
    <citation type="journal article" date="2019" name="Int. J. Syst. Evol. Microbiol.">
        <title>The Global Catalogue of Microorganisms (GCM) 10K type strain sequencing project: providing services to taxonomists for standard genome sequencing and annotation.</title>
        <authorList>
            <consortium name="The Broad Institute Genomics Platform"/>
            <consortium name="The Broad Institute Genome Sequencing Center for Infectious Disease"/>
            <person name="Wu L."/>
            <person name="Ma J."/>
        </authorList>
    </citation>
    <scope>NUCLEOTIDE SEQUENCE [LARGE SCALE GENOMIC DNA]</scope>
    <source>
        <strain evidence="3">JCM 17923</strain>
    </source>
</reference>
<dbReference type="PROSITE" id="PS51186">
    <property type="entry name" value="GNAT"/>
    <property type="match status" value="1"/>
</dbReference>
<accession>A0ABP8I7J2</accession>
<organism evidence="2 3">
    <name type="scientific">Hymenobacter saemangeumensis</name>
    <dbReference type="NCBI Taxonomy" id="1084522"/>
    <lineage>
        <taxon>Bacteria</taxon>
        <taxon>Pseudomonadati</taxon>
        <taxon>Bacteroidota</taxon>
        <taxon>Cytophagia</taxon>
        <taxon>Cytophagales</taxon>
        <taxon>Hymenobacteraceae</taxon>
        <taxon>Hymenobacter</taxon>
    </lineage>
</organism>